<feature type="domain" description="Ig-like" evidence="11">
    <location>
        <begin position="144"/>
        <end position="232"/>
    </location>
</feature>
<evidence type="ECO:0000259" key="11">
    <source>
        <dbReference type="PROSITE" id="PS50835"/>
    </source>
</evidence>
<dbReference type="AlphaFoldDB" id="A0A437DI35"/>
<evidence type="ECO:0000256" key="5">
    <source>
        <dbReference type="ARBA" id="ARBA00023136"/>
    </source>
</evidence>
<evidence type="ECO:0000256" key="9">
    <source>
        <dbReference type="SAM" id="Phobius"/>
    </source>
</evidence>
<evidence type="ECO:0000256" key="6">
    <source>
        <dbReference type="ARBA" id="ARBA00023157"/>
    </source>
</evidence>
<accession>A0A437DI35</accession>
<feature type="region of interest" description="Disordered" evidence="8">
    <location>
        <begin position="283"/>
        <end position="433"/>
    </location>
</feature>
<dbReference type="GO" id="GO:0005886">
    <property type="term" value="C:plasma membrane"/>
    <property type="evidence" value="ECO:0007669"/>
    <property type="project" value="InterPro"/>
</dbReference>
<dbReference type="SMART" id="SM00409">
    <property type="entry name" value="IG"/>
    <property type="match status" value="2"/>
</dbReference>
<feature type="compositionally biased region" description="Basic and acidic residues" evidence="8">
    <location>
        <begin position="312"/>
        <end position="433"/>
    </location>
</feature>
<keyword evidence="6" id="KW-1015">Disulfide bond</keyword>
<evidence type="ECO:0000256" key="2">
    <source>
        <dbReference type="ARBA" id="ARBA00022692"/>
    </source>
</evidence>
<feature type="domain" description="Ig-like" evidence="11">
    <location>
        <begin position="19"/>
        <end position="136"/>
    </location>
</feature>
<dbReference type="InterPro" id="IPR003599">
    <property type="entry name" value="Ig_sub"/>
</dbReference>
<reference evidence="12 13" key="1">
    <citation type="submission" date="2018-11" db="EMBL/GenBank/DDBJ databases">
        <authorList>
            <person name="Lopez-Roques C."/>
            <person name="Donnadieu C."/>
            <person name="Bouchez O."/>
            <person name="Klopp C."/>
            <person name="Cabau C."/>
            <person name="Zahm M."/>
        </authorList>
    </citation>
    <scope>NUCLEOTIDE SEQUENCE [LARGE SCALE GENOMIC DNA]</scope>
    <source>
        <strain evidence="12">RS831</strain>
        <tissue evidence="12">Whole body</tissue>
    </source>
</reference>
<comment type="subcellular location">
    <subcellularLocation>
        <location evidence="1">Membrane</location>
        <topology evidence="1">Single-pass type I membrane protein</topology>
    </subcellularLocation>
</comment>
<name>A0A437DI35_ORYJA</name>
<dbReference type="PROSITE" id="PS50835">
    <property type="entry name" value="IG_LIKE"/>
    <property type="match status" value="2"/>
</dbReference>
<keyword evidence="7" id="KW-0393">Immunoglobulin domain</keyword>
<feature type="compositionally biased region" description="Basic and acidic residues" evidence="8">
    <location>
        <begin position="283"/>
        <end position="304"/>
    </location>
</feature>
<dbReference type="FunFam" id="2.60.40.10:FF:000095">
    <property type="entry name" value="immunoglobulin superfamily member 11 isoform X1"/>
    <property type="match status" value="1"/>
</dbReference>
<evidence type="ECO:0000256" key="3">
    <source>
        <dbReference type="ARBA" id="ARBA00022729"/>
    </source>
</evidence>
<keyword evidence="4 9" id="KW-1133">Transmembrane helix</keyword>
<evidence type="ECO:0000256" key="7">
    <source>
        <dbReference type="ARBA" id="ARBA00023319"/>
    </source>
</evidence>
<evidence type="ECO:0000256" key="4">
    <source>
        <dbReference type="ARBA" id="ARBA00022989"/>
    </source>
</evidence>
<dbReference type="Pfam" id="PF07686">
    <property type="entry name" value="V-set"/>
    <property type="match status" value="1"/>
</dbReference>
<dbReference type="Gene3D" id="2.60.40.10">
    <property type="entry name" value="Immunoglobulins"/>
    <property type="match status" value="2"/>
</dbReference>
<dbReference type="InterPro" id="IPR042474">
    <property type="entry name" value="A33"/>
</dbReference>
<evidence type="ECO:0000313" key="12">
    <source>
        <dbReference type="EMBL" id="RVE74344.1"/>
    </source>
</evidence>
<gene>
    <name evidence="12" type="ORF">OJAV_G00021080</name>
</gene>
<dbReference type="Pfam" id="PF13927">
    <property type="entry name" value="Ig_3"/>
    <property type="match status" value="1"/>
</dbReference>
<dbReference type="SMART" id="SM00408">
    <property type="entry name" value="IGc2"/>
    <property type="match status" value="1"/>
</dbReference>
<keyword evidence="3 10" id="KW-0732">Signal</keyword>
<sequence length="433" mass="49969">MEKSMFTFVLLCVVWLHVEAMTVNIPQKTYEVARDRNTTVPCSFTTTVASPKSAVITWSRTSVDANVDVVILTYYYPDDSYDLTANFDPKRFSPDVDFLKGKADLLLKFLKLEDSMTYECRVQVRGDVSGKSAATTDLVVLVAPSVPVCKLEGKSEYGQNINLTCSSAEASPAPQYKWQSHDVQNNPRPLDPKSTLKGGTLSLFNVSKDTSGYYICTSANKVGTASCNMTVSVMPPSMNIGSTAGIIGGVAAFLVLLAIIICCCCCHKKKKAEEEYAMGNAEEYKDNDPEGNDEKRRPDGEESTRGNSDSRVSAERQDKYEDRNERNDDRHYDDRRSDYDDRHYDDRRSDYDDRRSDYDNRRRDYDDRRSDYDDRRSDYDDRRRDYDDRRSDVDDQRSNYSDRRDKYSDRNERYDDDRRHDDDRRYDDRRGQR</sequence>
<reference evidence="12 13" key="2">
    <citation type="submission" date="2019-01" db="EMBL/GenBank/DDBJ databases">
        <title>A chromosome length genome reference of the Java medaka (oryzias javanicus).</title>
        <authorList>
            <person name="Herpin A."/>
            <person name="Takehana Y."/>
            <person name="Naruse K."/>
            <person name="Ansai S."/>
            <person name="Kawaguchi M."/>
        </authorList>
    </citation>
    <scope>NUCLEOTIDE SEQUENCE [LARGE SCALE GENOMIC DNA]</scope>
    <source>
        <strain evidence="12">RS831</strain>
        <tissue evidence="12">Whole body</tissue>
    </source>
</reference>
<proteinExistence type="predicted"/>
<dbReference type="InterPro" id="IPR013106">
    <property type="entry name" value="Ig_V-set"/>
</dbReference>
<evidence type="ECO:0000256" key="1">
    <source>
        <dbReference type="ARBA" id="ARBA00004479"/>
    </source>
</evidence>
<feature type="chain" id="PRO_5019552823" description="Ig-like domain-containing protein" evidence="10">
    <location>
        <begin position="21"/>
        <end position="433"/>
    </location>
</feature>
<evidence type="ECO:0000256" key="10">
    <source>
        <dbReference type="SAM" id="SignalP"/>
    </source>
</evidence>
<dbReference type="InterPro" id="IPR003598">
    <property type="entry name" value="Ig_sub2"/>
</dbReference>
<dbReference type="OrthoDB" id="8825892at2759"/>
<dbReference type="PANTHER" id="PTHR44969:SF1">
    <property type="entry name" value="CELL SURFACE A33 ANTIGEN"/>
    <property type="match status" value="1"/>
</dbReference>
<dbReference type="Proteomes" id="UP000283210">
    <property type="component" value="Chromosome 3"/>
</dbReference>
<dbReference type="EMBL" id="CM012439">
    <property type="protein sequence ID" value="RVE74344.1"/>
    <property type="molecule type" value="Genomic_DNA"/>
</dbReference>
<dbReference type="InterPro" id="IPR036179">
    <property type="entry name" value="Ig-like_dom_sf"/>
</dbReference>
<evidence type="ECO:0000313" key="13">
    <source>
        <dbReference type="Proteomes" id="UP000283210"/>
    </source>
</evidence>
<keyword evidence="2 9" id="KW-0812">Transmembrane</keyword>
<dbReference type="InterPro" id="IPR013783">
    <property type="entry name" value="Ig-like_fold"/>
</dbReference>
<keyword evidence="5 9" id="KW-0472">Membrane</keyword>
<dbReference type="PANTHER" id="PTHR44969">
    <property type="entry name" value="CELL SURFACE A33 ANTIGEN"/>
    <property type="match status" value="1"/>
</dbReference>
<protein>
    <recommendedName>
        <fullName evidence="11">Ig-like domain-containing protein</fullName>
    </recommendedName>
</protein>
<dbReference type="OMA" id="NDRRKDY"/>
<dbReference type="InterPro" id="IPR007110">
    <property type="entry name" value="Ig-like_dom"/>
</dbReference>
<feature type="signal peptide" evidence="10">
    <location>
        <begin position="1"/>
        <end position="20"/>
    </location>
</feature>
<keyword evidence="13" id="KW-1185">Reference proteome</keyword>
<feature type="transmembrane region" description="Helical" evidence="9">
    <location>
        <begin position="244"/>
        <end position="266"/>
    </location>
</feature>
<evidence type="ECO:0000256" key="8">
    <source>
        <dbReference type="SAM" id="MobiDB-lite"/>
    </source>
</evidence>
<dbReference type="SUPFAM" id="SSF48726">
    <property type="entry name" value="Immunoglobulin"/>
    <property type="match status" value="2"/>
</dbReference>
<organism evidence="12 13">
    <name type="scientific">Oryzias javanicus</name>
    <name type="common">Javanese ricefish</name>
    <name type="synonym">Aplocheilus javanicus</name>
    <dbReference type="NCBI Taxonomy" id="123683"/>
    <lineage>
        <taxon>Eukaryota</taxon>
        <taxon>Metazoa</taxon>
        <taxon>Chordata</taxon>
        <taxon>Craniata</taxon>
        <taxon>Vertebrata</taxon>
        <taxon>Euteleostomi</taxon>
        <taxon>Actinopterygii</taxon>
        <taxon>Neopterygii</taxon>
        <taxon>Teleostei</taxon>
        <taxon>Neoteleostei</taxon>
        <taxon>Acanthomorphata</taxon>
        <taxon>Ovalentaria</taxon>
        <taxon>Atherinomorphae</taxon>
        <taxon>Beloniformes</taxon>
        <taxon>Adrianichthyidae</taxon>
        <taxon>Oryziinae</taxon>
        <taxon>Oryzias</taxon>
    </lineage>
</organism>